<dbReference type="EMBL" id="FTNF01000025">
    <property type="protein sequence ID" value="SIR89736.1"/>
    <property type="molecule type" value="Genomic_DNA"/>
</dbReference>
<dbReference type="OrthoDB" id="9790815at2"/>
<feature type="compositionally biased region" description="Basic and acidic residues" evidence="2">
    <location>
        <begin position="59"/>
        <end position="72"/>
    </location>
</feature>
<comment type="similarity">
    <text evidence="1">Belongs to the cycloisomerase 2 family.</text>
</comment>
<dbReference type="Gene3D" id="2.130.10.10">
    <property type="entry name" value="YVTN repeat-like/Quinoprotein amine dehydrogenase"/>
    <property type="match status" value="3"/>
</dbReference>
<dbReference type="PANTHER" id="PTHR30344">
    <property type="entry name" value="6-PHOSPHOGLUCONOLACTONASE-RELATED"/>
    <property type="match status" value="1"/>
</dbReference>
<dbReference type="InterPro" id="IPR019405">
    <property type="entry name" value="Lactonase_7-beta_prop"/>
</dbReference>
<dbReference type="InterPro" id="IPR011041">
    <property type="entry name" value="Quinoprot_gluc/sorb_DH_b-prop"/>
</dbReference>
<dbReference type="InterPro" id="IPR050282">
    <property type="entry name" value="Cycloisomerase_2"/>
</dbReference>
<gene>
    <name evidence="3" type="ORF">SAMN05444858_12557</name>
</gene>
<dbReference type="SUPFAM" id="SSF50952">
    <property type="entry name" value="Soluble quinoprotein glucose dehydrogenase"/>
    <property type="match status" value="1"/>
</dbReference>
<evidence type="ECO:0000313" key="4">
    <source>
        <dbReference type="Proteomes" id="UP000186004"/>
    </source>
</evidence>
<keyword evidence="3" id="KW-0413">Isomerase</keyword>
<dbReference type="SUPFAM" id="SSF63825">
    <property type="entry name" value="YWTD domain"/>
    <property type="match status" value="1"/>
</dbReference>
<evidence type="ECO:0000313" key="3">
    <source>
        <dbReference type="EMBL" id="SIR89736.1"/>
    </source>
</evidence>
<evidence type="ECO:0000256" key="1">
    <source>
        <dbReference type="ARBA" id="ARBA00005564"/>
    </source>
</evidence>
<keyword evidence="4" id="KW-1185">Reference proteome</keyword>
<sequence length="418" mass="44311">MASGDHSLQTGRFFPFRLVRRERWIMKRKTFAAAVLLAGLTGVGAVPGLAFADGGGPDYRNDDRGGHGHHQEDGDDGAVFVQTNKAEGNTIKVYDRDEDGRLSPRGEFETGGLGGFTVGAPGDALASQGSLRYHDGLLFAVNAGSNTVTVFRVDGTKLNRLQVIWSHGLLPVSIDVRDDLVYVLNAGGEGSVQGFHLHKGRLSPIEGAHRSLGLHNGNPPAFMTAPAQVEIDPEGKFVLVSTKAANVMFTYRIGRDGELSRNPVISDAGNTPFGFTFDTEDTLLVTESGSNEVSRFELERDGRLDQIGPSVPNGQQAPCWIQQVGDYFFVANAGSSTISSYKVDRDGKLVLVKAVAADTGGGSIDLTAADGFLYVQNAAAGNVQGYEIGKDGSLHLVTEVSGLPKFENGIGMEGIAAS</sequence>
<feature type="region of interest" description="Disordered" evidence="2">
    <location>
        <begin position="57"/>
        <end position="77"/>
    </location>
</feature>
<dbReference type="Pfam" id="PF10282">
    <property type="entry name" value="Lactonase"/>
    <property type="match status" value="2"/>
</dbReference>
<accession>A0A1N7ENT5</accession>
<dbReference type="InterPro" id="IPR015943">
    <property type="entry name" value="WD40/YVTN_repeat-like_dom_sf"/>
</dbReference>
<dbReference type="PANTHER" id="PTHR30344:SF1">
    <property type="entry name" value="6-PHOSPHOGLUCONOLACTONASE"/>
    <property type="match status" value="1"/>
</dbReference>
<dbReference type="GO" id="GO:0017057">
    <property type="term" value="F:6-phosphogluconolactonase activity"/>
    <property type="evidence" value="ECO:0007669"/>
    <property type="project" value="TreeGrafter"/>
</dbReference>
<dbReference type="AlphaFoldDB" id="A0A1N7ENT5"/>
<reference evidence="3 4" key="1">
    <citation type="submission" date="2017-01" db="EMBL/GenBank/DDBJ databases">
        <authorList>
            <person name="Mah S.A."/>
            <person name="Swanson W.J."/>
            <person name="Moy G.W."/>
            <person name="Vacquier V.D."/>
        </authorList>
    </citation>
    <scope>NUCLEOTIDE SEQUENCE [LARGE SCALE GENOMIC DNA]</scope>
    <source>
        <strain evidence="3 4">DSM 45758</strain>
    </source>
</reference>
<protein>
    <submittedName>
        <fullName evidence="3">6-phosphogluconolactonase, cycloisomerase 2 family</fullName>
    </submittedName>
</protein>
<dbReference type="Proteomes" id="UP000186004">
    <property type="component" value="Unassembled WGS sequence"/>
</dbReference>
<proteinExistence type="inferred from homology"/>
<dbReference type="STRING" id="1198245.SAMN05444858_12557"/>
<dbReference type="GO" id="GO:0016853">
    <property type="term" value="F:isomerase activity"/>
    <property type="evidence" value="ECO:0007669"/>
    <property type="project" value="UniProtKB-KW"/>
</dbReference>
<organism evidence="3 4">
    <name type="scientific">Micromonospora avicenniae</name>
    <dbReference type="NCBI Taxonomy" id="1198245"/>
    <lineage>
        <taxon>Bacteria</taxon>
        <taxon>Bacillati</taxon>
        <taxon>Actinomycetota</taxon>
        <taxon>Actinomycetes</taxon>
        <taxon>Micromonosporales</taxon>
        <taxon>Micromonosporaceae</taxon>
        <taxon>Micromonospora</taxon>
    </lineage>
</organism>
<name>A0A1N7ENT5_9ACTN</name>
<evidence type="ECO:0000256" key="2">
    <source>
        <dbReference type="SAM" id="MobiDB-lite"/>
    </source>
</evidence>